<organism evidence="2 3">
    <name type="scientific">Amycolatopsis alkalitolerans</name>
    <dbReference type="NCBI Taxonomy" id="2547244"/>
    <lineage>
        <taxon>Bacteria</taxon>
        <taxon>Bacillati</taxon>
        <taxon>Actinomycetota</taxon>
        <taxon>Actinomycetes</taxon>
        <taxon>Pseudonocardiales</taxon>
        <taxon>Pseudonocardiaceae</taxon>
        <taxon>Amycolatopsis</taxon>
    </lineage>
</organism>
<name>A0A5C4M918_9PSEU</name>
<dbReference type="PANTHER" id="PTHR12110:SF21">
    <property type="entry name" value="XYLOSE ISOMERASE-LIKE TIM BARREL DOMAIN-CONTAINING PROTEIN"/>
    <property type="match status" value="1"/>
</dbReference>
<comment type="caution">
    <text evidence="2">The sequence shown here is derived from an EMBL/GenBank/DDBJ whole genome shotgun (WGS) entry which is preliminary data.</text>
</comment>
<proteinExistence type="predicted"/>
<gene>
    <name evidence="2" type="ORF">FG385_00215</name>
</gene>
<dbReference type="Gene3D" id="3.20.20.150">
    <property type="entry name" value="Divalent-metal-dependent TIM barrel enzymes"/>
    <property type="match status" value="1"/>
</dbReference>
<dbReference type="InterPro" id="IPR036237">
    <property type="entry name" value="Xyl_isomerase-like_sf"/>
</dbReference>
<reference evidence="2 3" key="1">
    <citation type="submission" date="2019-06" db="EMBL/GenBank/DDBJ databases">
        <title>Amycolatopsis alkalitolerans sp. nov., isolated from Gastrodia elata Blume.</title>
        <authorList>
            <person name="Narsing Rao M.P."/>
            <person name="Li W.J."/>
        </authorList>
    </citation>
    <scope>NUCLEOTIDE SEQUENCE [LARGE SCALE GENOMIC DNA]</scope>
    <source>
        <strain evidence="2 3">SYSUP0005</strain>
    </source>
</reference>
<evidence type="ECO:0000256" key="1">
    <source>
        <dbReference type="SAM" id="MobiDB-lite"/>
    </source>
</evidence>
<dbReference type="InterPro" id="IPR050312">
    <property type="entry name" value="IolE/XylAMocC-like"/>
</dbReference>
<evidence type="ECO:0000313" key="2">
    <source>
        <dbReference type="EMBL" id="TNC29444.1"/>
    </source>
</evidence>
<dbReference type="EMBL" id="VDFW01000001">
    <property type="protein sequence ID" value="TNC29444.1"/>
    <property type="molecule type" value="Genomic_DNA"/>
</dbReference>
<sequence>MLCGCGRSVFGVRSRDAAHGPAHGRCRVHPGQACAAVRSEGVTAALHQHVGGWVETKHEVRAVLGDIGPDLLAFGPDVEHLAWAGVNVPSFLRAYADRIVAVHLKDLFTAGVTCAATDELDYRRATRPGRIWAEPGRGQLDLAGCLAALPDRFDGDLMIEVDVPALRLRESHQTAYDWALAVLPESVRRCASPFLRRHAGQLDSGPQPQARRTITAPERRSR</sequence>
<dbReference type="Proteomes" id="UP000305546">
    <property type="component" value="Unassembled WGS sequence"/>
</dbReference>
<dbReference type="AlphaFoldDB" id="A0A5C4M918"/>
<protein>
    <submittedName>
        <fullName evidence="2">TIM barrel protein</fullName>
    </submittedName>
</protein>
<keyword evidence="3" id="KW-1185">Reference proteome</keyword>
<dbReference type="PANTHER" id="PTHR12110">
    <property type="entry name" value="HYDROXYPYRUVATE ISOMERASE"/>
    <property type="match status" value="1"/>
</dbReference>
<dbReference type="SUPFAM" id="SSF51658">
    <property type="entry name" value="Xylose isomerase-like"/>
    <property type="match status" value="1"/>
</dbReference>
<feature type="region of interest" description="Disordered" evidence="1">
    <location>
        <begin position="198"/>
        <end position="222"/>
    </location>
</feature>
<accession>A0A5C4M918</accession>
<evidence type="ECO:0000313" key="3">
    <source>
        <dbReference type="Proteomes" id="UP000305546"/>
    </source>
</evidence>